<evidence type="ECO:0000313" key="3">
    <source>
        <dbReference type="Proteomes" id="UP000297872"/>
    </source>
</evidence>
<dbReference type="AlphaFoldDB" id="A0A4Y8VBL5"/>
<proteinExistence type="predicted"/>
<dbReference type="Proteomes" id="UP000297872">
    <property type="component" value="Unassembled WGS sequence"/>
</dbReference>
<name>A0A4Y8VBL5_9BACT</name>
<feature type="region of interest" description="Disordered" evidence="1">
    <location>
        <begin position="31"/>
        <end position="72"/>
    </location>
</feature>
<organism evidence="2 3">
    <name type="scientific">Segatella hominis</name>
    <dbReference type="NCBI Taxonomy" id="2518605"/>
    <lineage>
        <taxon>Bacteria</taxon>
        <taxon>Pseudomonadati</taxon>
        <taxon>Bacteroidota</taxon>
        <taxon>Bacteroidia</taxon>
        <taxon>Bacteroidales</taxon>
        <taxon>Prevotellaceae</taxon>
        <taxon>Segatella</taxon>
    </lineage>
</organism>
<sequence length="72" mass="8123">MMKTQYIKPEIHMVLLENMLMASNSRSWTVDNANTVNDPDGNDHGHIFGPDTNWGSDPNWGGSSNPFDSENW</sequence>
<keyword evidence="3" id="KW-1185">Reference proteome</keyword>
<dbReference type="GeneID" id="302995961"/>
<protein>
    <submittedName>
        <fullName evidence="2">Uncharacterized protein</fullName>
    </submittedName>
</protein>
<feature type="compositionally biased region" description="Polar residues" evidence="1">
    <location>
        <begin position="53"/>
        <end position="72"/>
    </location>
</feature>
<comment type="caution">
    <text evidence="2">The sequence shown here is derived from an EMBL/GenBank/DDBJ whole genome shotgun (WGS) entry which is preliminary data.</text>
</comment>
<gene>
    <name evidence="2" type="ORF">EXN75_11805</name>
</gene>
<evidence type="ECO:0000256" key="1">
    <source>
        <dbReference type="SAM" id="MobiDB-lite"/>
    </source>
</evidence>
<evidence type="ECO:0000313" key="2">
    <source>
        <dbReference type="EMBL" id="TFH78318.1"/>
    </source>
</evidence>
<reference evidence="2 3" key="1">
    <citation type="submission" date="2019-02" db="EMBL/GenBank/DDBJ databases">
        <title>Draft Genome Sequence of the Prevotella sp. BCRC 81118, Isolated from Human Feces.</title>
        <authorList>
            <person name="Huang C.-H."/>
        </authorList>
    </citation>
    <scope>NUCLEOTIDE SEQUENCE [LARGE SCALE GENOMIC DNA]</scope>
    <source>
        <strain evidence="2 3">BCRC 81118</strain>
    </source>
</reference>
<dbReference type="RefSeq" id="WP_134843975.1">
    <property type="nucleotide sequence ID" value="NZ_SGVY01000033.1"/>
</dbReference>
<accession>A0A4Y8VBL5</accession>
<dbReference type="EMBL" id="SGVY01000033">
    <property type="protein sequence ID" value="TFH78318.1"/>
    <property type="molecule type" value="Genomic_DNA"/>
</dbReference>